<sequence>MKTNALIFGTGSLFLKNKVEINNYYNILSFIDNDPHKKGGVIDGIIIHSPDEIPSLEYDVIVISSSYEGEIYDQLQQLGVPKRKIIFLRTILGVEYGRISSNINTGSLFYNSTGLHGENLSIVILSYNRVDMTIRLLSSLSNHIPLFKGEIVIFDNGSSSNELDILKKFIASFKFSCIVVENNKNYGVAKGRNNAINVVTKDWIFFIDNDIYLISNPLIAIHETISKFNTPYINLPLLNKDSMTVYSFGGNVTTSDGYVEISPFIPEGFPKCLVDHCITTEVIFGSFLSGGTAVYHRESFISEGGFDEDLFIGFEDVVFSISLMRKGVRIANIPSFHMIHDHARESDHDYNKIRYDKKTIKESAQKIYDKYGFKLYSSNVWQWLDDRCK</sequence>
<name>A0AAU6U7P2_UNCXX</name>
<dbReference type="EC" id="2.4.-.-" evidence="2"/>
<dbReference type="InterPro" id="IPR029044">
    <property type="entry name" value="Nucleotide-diphossugar_trans"/>
</dbReference>
<dbReference type="Gene3D" id="3.90.550.10">
    <property type="entry name" value="Spore Coat Polysaccharide Biosynthesis Protein SpsA, Chain A"/>
    <property type="match status" value="1"/>
</dbReference>
<dbReference type="PANTHER" id="PTHR43179:SF7">
    <property type="entry name" value="RHAMNOSYLTRANSFERASE WBBL"/>
    <property type="match status" value="1"/>
</dbReference>
<dbReference type="Gene3D" id="3.40.50.720">
    <property type="entry name" value="NAD(P)-binding Rossmann-like Domain"/>
    <property type="match status" value="1"/>
</dbReference>
<dbReference type="InterPro" id="IPR001173">
    <property type="entry name" value="Glyco_trans_2-like"/>
</dbReference>
<protein>
    <submittedName>
        <fullName evidence="2">Glycosyltransferase</fullName>
        <ecNumber evidence="2">2.4.-.-</ecNumber>
    </submittedName>
</protein>
<keyword evidence="2" id="KW-0328">Glycosyltransferase</keyword>
<dbReference type="Pfam" id="PF00535">
    <property type="entry name" value="Glycos_transf_2"/>
    <property type="match status" value="1"/>
</dbReference>
<dbReference type="SUPFAM" id="SSF53448">
    <property type="entry name" value="Nucleotide-diphospho-sugar transferases"/>
    <property type="match status" value="1"/>
</dbReference>
<reference evidence="2" key="1">
    <citation type="submission" date="2022-03" db="EMBL/GenBank/DDBJ databases">
        <title>Sea Food Isolates.</title>
        <authorList>
            <person name="Li c."/>
        </authorList>
    </citation>
    <scope>NUCLEOTIDE SEQUENCE</scope>
    <source>
        <strain evidence="2">19CA06SA08-2</strain>
    </source>
</reference>
<dbReference type="EMBL" id="CP095353">
    <property type="protein sequence ID" value="XAG69251.1"/>
    <property type="molecule type" value="Genomic_DNA"/>
</dbReference>
<proteinExistence type="predicted"/>
<dbReference type="AlphaFoldDB" id="A0AAU6U7P2"/>
<gene>
    <name evidence="2" type="ORF">MRM75_22185</name>
</gene>
<organism evidence="2">
    <name type="scientific">bacterium 19CA06SA08-2</name>
    <dbReference type="NCBI Taxonomy" id="2920658"/>
    <lineage>
        <taxon>Bacteria</taxon>
    </lineage>
</organism>
<evidence type="ECO:0000313" key="2">
    <source>
        <dbReference type="EMBL" id="XAG69251.1"/>
    </source>
</evidence>
<accession>A0AAU6U7P2</accession>
<evidence type="ECO:0000259" key="1">
    <source>
        <dbReference type="Pfam" id="PF00535"/>
    </source>
</evidence>
<feature type="domain" description="Glycosyltransferase 2-like" evidence="1">
    <location>
        <begin position="121"/>
        <end position="212"/>
    </location>
</feature>
<keyword evidence="2" id="KW-0808">Transferase</keyword>
<dbReference type="PANTHER" id="PTHR43179">
    <property type="entry name" value="RHAMNOSYLTRANSFERASE WBBL"/>
    <property type="match status" value="1"/>
</dbReference>
<dbReference type="GO" id="GO:0016757">
    <property type="term" value="F:glycosyltransferase activity"/>
    <property type="evidence" value="ECO:0007669"/>
    <property type="project" value="UniProtKB-KW"/>
</dbReference>